<dbReference type="Pfam" id="PF14237">
    <property type="entry name" value="GYF_2"/>
    <property type="match status" value="1"/>
</dbReference>
<accession>A0A424Y9Z0</accession>
<dbReference type="InterPro" id="IPR025640">
    <property type="entry name" value="GYF_2"/>
</dbReference>
<feature type="transmembrane region" description="Helical" evidence="1">
    <location>
        <begin position="184"/>
        <end position="206"/>
    </location>
</feature>
<keyword evidence="1" id="KW-1133">Transmembrane helix</keyword>
<feature type="transmembrane region" description="Helical" evidence="1">
    <location>
        <begin position="115"/>
        <end position="133"/>
    </location>
</feature>
<evidence type="ECO:0000256" key="1">
    <source>
        <dbReference type="SAM" id="Phobius"/>
    </source>
</evidence>
<proteinExistence type="predicted"/>
<sequence length="264" mass="29649">MVSPKKDNGAKRESWYLNRQGNRHGPYDQAQLIQLIREGNILPQDMVWNPSLDYWHAVKDIADLSQELPGAARQGETKTSQGQSTGFKRFLTMFLMVLNPGMLLKAHLQRYSWQWALSVSGIAFMLFFIQTSLDIHRTGEVGEGYVLGMAFKGILYGTVGISFFALLAWWLVRNAWKSQHPADWAVKAFGLGYAPALVYTTCGLLANIFLGWNTSLTFGIPGVLWATRPMMAALKEMTGGKKVVSLLMSVFFGLLLFMGWSWLI</sequence>
<dbReference type="EMBL" id="QZAA01000296">
    <property type="protein sequence ID" value="RQD72791.1"/>
    <property type="molecule type" value="Genomic_DNA"/>
</dbReference>
<protein>
    <submittedName>
        <fullName evidence="3">DUF4339 domain-containing protein</fullName>
    </submittedName>
</protein>
<gene>
    <name evidence="3" type="ORF">D5R97_10350</name>
</gene>
<evidence type="ECO:0000313" key="3">
    <source>
        <dbReference type="EMBL" id="RQD72791.1"/>
    </source>
</evidence>
<keyword evidence="1" id="KW-0472">Membrane</keyword>
<keyword evidence="1" id="KW-0812">Transmembrane</keyword>
<feature type="transmembrane region" description="Helical" evidence="1">
    <location>
        <begin position="243"/>
        <end position="263"/>
    </location>
</feature>
<reference evidence="3 4" key="1">
    <citation type="submission" date="2018-08" db="EMBL/GenBank/DDBJ databases">
        <title>The metabolism and importance of syntrophic acetate oxidation coupled to methane or sulfide production in haloalkaline environments.</title>
        <authorList>
            <person name="Timmers P.H.A."/>
            <person name="Vavourakis C.D."/>
            <person name="Sorokin D.Y."/>
            <person name="Sinninghe Damste J.S."/>
            <person name="Muyzer G."/>
            <person name="Stams A.J.M."/>
            <person name="Plugge C.M."/>
        </authorList>
    </citation>
    <scope>NUCLEOTIDE SEQUENCE [LARGE SCALE GENOMIC DNA]</scope>
    <source>
        <strain evidence="3">MSAO_Bac1</strain>
    </source>
</reference>
<dbReference type="Proteomes" id="UP000285138">
    <property type="component" value="Unassembled WGS sequence"/>
</dbReference>
<evidence type="ECO:0000259" key="2">
    <source>
        <dbReference type="Pfam" id="PF14237"/>
    </source>
</evidence>
<organism evidence="3 4">
    <name type="scientific">Candidatus Syntrophonatronum acetioxidans</name>
    <dbReference type="NCBI Taxonomy" id="1795816"/>
    <lineage>
        <taxon>Bacteria</taxon>
        <taxon>Bacillati</taxon>
        <taxon>Bacillota</taxon>
        <taxon>Clostridia</taxon>
        <taxon>Eubacteriales</taxon>
        <taxon>Syntrophomonadaceae</taxon>
        <taxon>Candidatus Syntrophonatronum</taxon>
    </lineage>
</organism>
<feature type="domain" description="GYF" evidence="2">
    <location>
        <begin position="15"/>
        <end position="64"/>
    </location>
</feature>
<feature type="transmembrane region" description="Helical" evidence="1">
    <location>
        <begin position="153"/>
        <end position="172"/>
    </location>
</feature>
<name>A0A424Y9Z0_9FIRM</name>
<evidence type="ECO:0000313" key="4">
    <source>
        <dbReference type="Proteomes" id="UP000285138"/>
    </source>
</evidence>
<comment type="caution">
    <text evidence="3">The sequence shown here is derived from an EMBL/GenBank/DDBJ whole genome shotgun (WGS) entry which is preliminary data.</text>
</comment>
<dbReference type="AlphaFoldDB" id="A0A424Y9Z0"/>